<name>K2JY21_9GAMM</name>
<organism evidence="6 7">
    <name type="scientific">Gallaecimonas xiamenensis 3-C-1</name>
    <dbReference type="NCBI Taxonomy" id="745411"/>
    <lineage>
        <taxon>Bacteria</taxon>
        <taxon>Pseudomonadati</taxon>
        <taxon>Pseudomonadota</taxon>
        <taxon>Gammaproteobacteria</taxon>
        <taxon>Enterobacterales</taxon>
        <taxon>Gallaecimonadaceae</taxon>
        <taxon>Gallaecimonas</taxon>
    </lineage>
</organism>
<feature type="region of interest" description="Disordered" evidence="3">
    <location>
        <begin position="886"/>
        <end position="907"/>
    </location>
</feature>
<dbReference type="Pfam" id="PF20148">
    <property type="entry name" value="DUF6531"/>
    <property type="match status" value="1"/>
</dbReference>
<dbReference type="InterPro" id="IPR050708">
    <property type="entry name" value="T6SS_VgrG/RHS"/>
</dbReference>
<feature type="compositionally biased region" description="Basic and acidic residues" evidence="3">
    <location>
        <begin position="886"/>
        <end position="905"/>
    </location>
</feature>
<evidence type="ECO:0000313" key="7">
    <source>
        <dbReference type="Proteomes" id="UP000006755"/>
    </source>
</evidence>
<dbReference type="InterPro" id="IPR022385">
    <property type="entry name" value="Rhs_assc_core"/>
</dbReference>
<evidence type="ECO:0000256" key="2">
    <source>
        <dbReference type="SAM" id="Coils"/>
    </source>
</evidence>
<dbReference type="NCBIfam" id="TIGR01643">
    <property type="entry name" value="YD_repeat_2x"/>
    <property type="match status" value="7"/>
</dbReference>
<dbReference type="PRINTS" id="PR00394">
    <property type="entry name" value="RHSPROTEIN"/>
</dbReference>
<dbReference type="eggNOG" id="COG3209">
    <property type="taxonomic scope" value="Bacteria"/>
</dbReference>
<dbReference type="EMBL" id="AMRI01000009">
    <property type="protein sequence ID" value="EKE75169.1"/>
    <property type="molecule type" value="Genomic_DNA"/>
</dbReference>
<dbReference type="Proteomes" id="UP000006755">
    <property type="component" value="Unassembled WGS sequence"/>
</dbReference>
<keyword evidence="2" id="KW-0175">Coiled coil</keyword>
<comment type="caution">
    <text evidence="6">The sequence shown here is derived from an EMBL/GenBank/DDBJ whole genome shotgun (WGS) entry which is preliminary data.</text>
</comment>
<dbReference type="RefSeq" id="WP_008484038.1">
    <property type="nucleotide sequence ID" value="NZ_AMRI01000009.1"/>
</dbReference>
<dbReference type="SUPFAM" id="SSF82171">
    <property type="entry name" value="DPP6 N-terminal domain-like"/>
    <property type="match status" value="1"/>
</dbReference>
<feature type="compositionally biased region" description="Polar residues" evidence="3">
    <location>
        <begin position="166"/>
        <end position="189"/>
    </location>
</feature>
<keyword evidence="7" id="KW-1185">Reference proteome</keyword>
<feature type="coiled-coil region" evidence="2">
    <location>
        <begin position="1375"/>
        <end position="1406"/>
    </location>
</feature>
<dbReference type="STRING" id="745411.B3C1_07831"/>
<feature type="domain" description="DUF6531" evidence="4">
    <location>
        <begin position="191"/>
        <end position="264"/>
    </location>
</feature>
<gene>
    <name evidence="6" type="ORF">B3C1_07831</name>
</gene>
<feature type="region of interest" description="Disordered" evidence="3">
    <location>
        <begin position="107"/>
        <end position="195"/>
    </location>
</feature>
<feature type="compositionally biased region" description="Low complexity" evidence="3">
    <location>
        <begin position="134"/>
        <end position="163"/>
    </location>
</feature>
<dbReference type="PANTHER" id="PTHR32305:SF15">
    <property type="entry name" value="PROTEIN RHSA-RELATED"/>
    <property type="match status" value="1"/>
</dbReference>
<feature type="domain" description="Teneurin-like YD-shell" evidence="5">
    <location>
        <begin position="457"/>
        <end position="626"/>
    </location>
</feature>
<protein>
    <submittedName>
        <fullName evidence="6">Rhs family protein</fullName>
    </submittedName>
</protein>
<feature type="domain" description="Teneurin-like YD-shell" evidence="5">
    <location>
        <begin position="895"/>
        <end position="1192"/>
    </location>
</feature>
<dbReference type="NCBIfam" id="TIGR03696">
    <property type="entry name" value="Rhs_assc_core"/>
    <property type="match status" value="1"/>
</dbReference>
<evidence type="ECO:0000256" key="1">
    <source>
        <dbReference type="ARBA" id="ARBA00022737"/>
    </source>
</evidence>
<evidence type="ECO:0000313" key="6">
    <source>
        <dbReference type="EMBL" id="EKE75169.1"/>
    </source>
</evidence>
<dbReference type="Gene3D" id="2.180.10.10">
    <property type="entry name" value="RHS repeat-associated core"/>
    <property type="match status" value="4"/>
</dbReference>
<dbReference type="InterPro" id="IPR056823">
    <property type="entry name" value="TEN-like_YD-shell"/>
</dbReference>
<evidence type="ECO:0000256" key="3">
    <source>
        <dbReference type="SAM" id="MobiDB-lite"/>
    </source>
</evidence>
<dbReference type="Pfam" id="PF25023">
    <property type="entry name" value="TEN_YD-shell"/>
    <property type="match status" value="3"/>
</dbReference>
<feature type="compositionally biased region" description="Low complexity" evidence="3">
    <location>
        <begin position="111"/>
        <end position="124"/>
    </location>
</feature>
<dbReference type="PANTHER" id="PTHR32305">
    <property type="match status" value="1"/>
</dbReference>
<proteinExistence type="predicted"/>
<sequence>MRSLFSAIEVNDTLGNTYVFAHRDNASDINRLGGHGQAQRGGYSQLLDRLSPYSQQQLLNFWRDPYSPQNLYDLCDTQIHHNLLSALERGDIYAFCTDNTLDGAVQNSHPSSAGAAGAQAEAGSDQPRSATQGQSANAPAPQAAPAPSSQEAPAPKQAAAAKSESGEQSDGTGTTESGTPTQNNATTCTGGEPINLKTGEELLTLTDGVVDGPLPLTFERTYRSSNPHDIGLGYGWTHSLSEHLEIVPHRQQVRLHDGEGRVVTLPLPQEGQSSHNVVEKLSLRRQGKGLWILTPYGAPGGIQRHFCRQAGQLDPQLVKICDGYGNSHRFHYQGRRLAVIESSLGDKLHFIPSPCQRIAEVRRQSQDGQRQVLARFSYDQQGNLVRAEDAHGHAELYQYHKHVIAKRTLKSGYSFHFRWDKPGHQGRCVHQWGDPIDGQDTYNYRFAWDPDGLGVAVTDTRGGVEVYRFNQRGLPVYHKDQEGSETRYQYDAKGLLTRVEHPSAGLAKRAELFGYDRQGRLTDKTDMAGGQYRIGYNDQGLPDSISTPAGHCWRRRYNDKGQVLSSTDPLGNSTLYSYNAAGLVGSVTDPLGNSTRYLWNPYGKLSAVQDPMGLSSQFHYDHAQRLVLVQQGESLHTRYQYDEQDRVVAITDSDGSQRHYQYSPLGLIAAIKDAKGGVTRYEYDGLSQVTRRTNPDGSSLAYRYDGERNLVGLVNEMGEHYRLKYDLKERLVEEVGFDGRLTRYQYDAAGHLCTSRAVTDAASGDGIDIHFERDPFGRLLKESTPEGITRFRYDAAGQITEAANRHRTLRWEYDANGNVIADHQDGYAQHHRYDAAGQRIATERANGETLHFSYNRKGQFTALHRQHQGQGLELLTRLERDQLGREVGRQHGEQLSSERRYDPQGRLKQHSLAKTGGFKPMLERHYQYDVAGNISLIDDSVQDRRHFSYDALNRLQSVQGPNPEHFVHDPASNILASAPSAAEAKSQAQSAQVKGNRLLIQGDRHFEYDVHGNRITERRGKGQCLVTHYRYNSRQQLVRVDKSAPGQEDQITTFQYDALGRRIGKQSEQRSVLFLWDGDVLLSETDEDETGSQVRHYYFEPGTFEPIALDQGGQLYHYHLDHLGTPDTLTDAKGNIVWQVGYRSYGNVALALASDISQPLRFQGQYFDQETGLHYNRFRYYDPNCGQFINQDPIGLLGGLNHYRYVINPITWVDQLGLLCKEGQEKLLRVLEKNGVESNLAKDVLSIITKNDSEKYASISTVFMKNNGAVVALQLTADKIDEELGQICFTDVKGRPVATLSISELASGIKSGEKSLTIQASQDRSIKSDSYPNPLDDPKIAEEVIPDEKAAYGYKVKDSSPLAAFNINFEDESAVANAQKRRKEYHEELRKKRDALENEVNQRLKNGESYEDIARDKVNKRNMSRRESYIKNRDFEKLKDMEARNQKQYGNIYGPTPESLYMKNNKSWRAVIMSSLRTSGAMDTVTGLYGKY</sequence>
<feature type="domain" description="Teneurin-like YD-shell" evidence="5">
    <location>
        <begin position="679"/>
        <end position="832"/>
    </location>
</feature>
<dbReference type="InterPro" id="IPR045351">
    <property type="entry name" value="DUF6531"/>
</dbReference>
<evidence type="ECO:0000259" key="4">
    <source>
        <dbReference type="Pfam" id="PF20148"/>
    </source>
</evidence>
<reference evidence="6 7" key="1">
    <citation type="journal article" date="2012" name="J. Bacteriol.">
        <title>Genome Sequence of Gallaecimonas xiamenensis Type Strain 3-C-1.</title>
        <authorList>
            <person name="Lai Q."/>
            <person name="Wang L."/>
            <person name="Wang W."/>
            <person name="Shao Z."/>
        </authorList>
    </citation>
    <scope>NUCLEOTIDE SEQUENCE [LARGE SCALE GENOMIC DNA]</scope>
    <source>
        <strain evidence="6 7">3-C-1</strain>
    </source>
</reference>
<keyword evidence="1" id="KW-0677">Repeat</keyword>
<evidence type="ECO:0000259" key="5">
    <source>
        <dbReference type="Pfam" id="PF25023"/>
    </source>
</evidence>
<dbReference type="PATRIC" id="fig|745411.4.peg.1541"/>
<dbReference type="OrthoDB" id="9816400at2"/>
<accession>K2JY21</accession>
<dbReference type="InterPro" id="IPR006530">
    <property type="entry name" value="YD"/>
</dbReference>